<sequence>MRSTLRRLLFGTTITQPKDLPGGSVTPMFLTTGMYHGPRTDSVSVLNHRSRASLRTPDPADRWWGLLRPERHLELSNQVNKLLIIYSRHLATPLKRHRGGTAADRDDSCI</sequence>
<evidence type="ECO:0000313" key="1">
    <source>
        <dbReference type="EMBL" id="KAK0666487.1"/>
    </source>
</evidence>
<gene>
    <name evidence="1" type="ORF">QBC41DRAFT_189804</name>
</gene>
<organism evidence="1 2">
    <name type="scientific">Cercophora samala</name>
    <dbReference type="NCBI Taxonomy" id="330535"/>
    <lineage>
        <taxon>Eukaryota</taxon>
        <taxon>Fungi</taxon>
        <taxon>Dikarya</taxon>
        <taxon>Ascomycota</taxon>
        <taxon>Pezizomycotina</taxon>
        <taxon>Sordariomycetes</taxon>
        <taxon>Sordariomycetidae</taxon>
        <taxon>Sordariales</taxon>
        <taxon>Lasiosphaeriaceae</taxon>
        <taxon>Cercophora</taxon>
    </lineage>
</organism>
<reference evidence="1" key="1">
    <citation type="submission" date="2023-06" db="EMBL/GenBank/DDBJ databases">
        <title>Genome-scale phylogeny and comparative genomics of the fungal order Sordariales.</title>
        <authorList>
            <consortium name="Lawrence Berkeley National Laboratory"/>
            <person name="Hensen N."/>
            <person name="Bonometti L."/>
            <person name="Westerberg I."/>
            <person name="Brannstrom I.O."/>
            <person name="Guillou S."/>
            <person name="Cros-Aarteil S."/>
            <person name="Calhoun S."/>
            <person name="Haridas S."/>
            <person name="Kuo A."/>
            <person name="Mondo S."/>
            <person name="Pangilinan J."/>
            <person name="Riley R."/>
            <person name="Labutti K."/>
            <person name="Andreopoulos B."/>
            <person name="Lipzen A."/>
            <person name="Chen C."/>
            <person name="Yanf M."/>
            <person name="Daum C."/>
            <person name="Ng V."/>
            <person name="Clum A."/>
            <person name="Steindorff A."/>
            <person name="Ohm R."/>
            <person name="Martin F."/>
            <person name="Silar P."/>
            <person name="Natvig D."/>
            <person name="Lalanne C."/>
            <person name="Gautier V."/>
            <person name="Ament-Velasquez S.L."/>
            <person name="Kruys A."/>
            <person name="Hutchinson M.I."/>
            <person name="Powell A.J."/>
            <person name="Barry K."/>
            <person name="Miller A.N."/>
            <person name="Grigoriev I.V."/>
            <person name="Debuchy R."/>
            <person name="Gladieux P."/>
            <person name="Thoren M.H."/>
            <person name="Johannesson H."/>
        </authorList>
    </citation>
    <scope>NUCLEOTIDE SEQUENCE</scope>
    <source>
        <strain evidence="1">CBS 307.81</strain>
    </source>
</reference>
<name>A0AA39Z943_9PEZI</name>
<protein>
    <submittedName>
        <fullName evidence="1">Uncharacterized protein</fullName>
    </submittedName>
</protein>
<comment type="caution">
    <text evidence="1">The sequence shown here is derived from an EMBL/GenBank/DDBJ whole genome shotgun (WGS) entry which is preliminary data.</text>
</comment>
<evidence type="ECO:0000313" key="2">
    <source>
        <dbReference type="Proteomes" id="UP001174997"/>
    </source>
</evidence>
<proteinExistence type="predicted"/>
<dbReference type="EMBL" id="JAULSY010000087">
    <property type="protein sequence ID" value="KAK0666487.1"/>
    <property type="molecule type" value="Genomic_DNA"/>
</dbReference>
<accession>A0AA39Z943</accession>
<keyword evidence="2" id="KW-1185">Reference proteome</keyword>
<feature type="non-terminal residue" evidence="1">
    <location>
        <position position="110"/>
    </location>
</feature>
<dbReference type="AlphaFoldDB" id="A0AA39Z943"/>
<dbReference type="Proteomes" id="UP001174997">
    <property type="component" value="Unassembled WGS sequence"/>
</dbReference>